<proteinExistence type="predicted"/>
<dbReference type="InterPro" id="IPR036273">
    <property type="entry name" value="CRAL/TRIO_N_dom_sf"/>
</dbReference>
<evidence type="ECO:0000313" key="2">
    <source>
        <dbReference type="EMBL" id="OJJ54919.1"/>
    </source>
</evidence>
<dbReference type="GeneID" id="63768832"/>
<dbReference type="Pfam" id="PF03765">
    <property type="entry name" value="CRAL_TRIO_N"/>
    <property type="match status" value="1"/>
</dbReference>
<feature type="domain" description="CRAL/TRIO N-terminal" evidence="1">
    <location>
        <begin position="15"/>
        <end position="65"/>
    </location>
</feature>
<dbReference type="RefSeq" id="XP_040698725.1">
    <property type="nucleotide sequence ID" value="XM_040852759.1"/>
</dbReference>
<organism evidence="2 3">
    <name type="scientific">Aspergillus sydowii CBS 593.65</name>
    <dbReference type="NCBI Taxonomy" id="1036612"/>
    <lineage>
        <taxon>Eukaryota</taxon>
        <taxon>Fungi</taxon>
        <taxon>Dikarya</taxon>
        <taxon>Ascomycota</taxon>
        <taxon>Pezizomycotina</taxon>
        <taxon>Eurotiomycetes</taxon>
        <taxon>Eurotiomycetidae</taxon>
        <taxon>Eurotiales</taxon>
        <taxon>Aspergillaceae</taxon>
        <taxon>Aspergillus</taxon>
        <taxon>Aspergillus subgen. Nidulantes</taxon>
    </lineage>
</organism>
<dbReference type="VEuPathDB" id="FungiDB:ASPSYDRAFT_92955"/>
<dbReference type="STRING" id="1036612.A0A1L9T642"/>
<protein>
    <recommendedName>
        <fullName evidence="1">CRAL/TRIO N-terminal domain-containing protein</fullName>
    </recommendedName>
</protein>
<gene>
    <name evidence="2" type="ORF">ASPSYDRAFT_92955</name>
</gene>
<sequence length="66" mass="7456">MVGLKAEEESALSVFTQQCTEQGLLKAREGQKVEDIPDGITDESTLLRFLKANRMDPSRTLEQFQQ</sequence>
<dbReference type="Proteomes" id="UP000184356">
    <property type="component" value="Unassembled WGS sequence"/>
</dbReference>
<dbReference type="OrthoDB" id="30289at2759"/>
<keyword evidence="3" id="KW-1185">Reference proteome</keyword>
<dbReference type="SUPFAM" id="SSF46938">
    <property type="entry name" value="CRAL/TRIO N-terminal domain"/>
    <property type="match status" value="1"/>
</dbReference>
<evidence type="ECO:0000313" key="3">
    <source>
        <dbReference type="Proteomes" id="UP000184356"/>
    </source>
</evidence>
<dbReference type="InterPro" id="IPR011074">
    <property type="entry name" value="CRAL/TRIO_N_dom"/>
</dbReference>
<reference evidence="3" key="1">
    <citation type="journal article" date="2017" name="Genome Biol.">
        <title>Comparative genomics reveals high biological diversity and specific adaptations in the industrially and medically important fungal genus Aspergillus.</title>
        <authorList>
            <person name="de Vries R.P."/>
            <person name="Riley R."/>
            <person name="Wiebenga A."/>
            <person name="Aguilar-Osorio G."/>
            <person name="Amillis S."/>
            <person name="Uchima C.A."/>
            <person name="Anderluh G."/>
            <person name="Asadollahi M."/>
            <person name="Askin M."/>
            <person name="Barry K."/>
            <person name="Battaglia E."/>
            <person name="Bayram O."/>
            <person name="Benocci T."/>
            <person name="Braus-Stromeyer S.A."/>
            <person name="Caldana C."/>
            <person name="Canovas D."/>
            <person name="Cerqueira G.C."/>
            <person name="Chen F."/>
            <person name="Chen W."/>
            <person name="Choi C."/>
            <person name="Clum A."/>
            <person name="Dos Santos R.A."/>
            <person name="Damasio A.R."/>
            <person name="Diallinas G."/>
            <person name="Emri T."/>
            <person name="Fekete E."/>
            <person name="Flipphi M."/>
            <person name="Freyberg S."/>
            <person name="Gallo A."/>
            <person name="Gournas C."/>
            <person name="Habgood R."/>
            <person name="Hainaut M."/>
            <person name="Harispe M.L."/>
            <person name="Henrissat B."/>
            <person name="Hilden K.S."/>
            <person name="Hope R."/>
            <person name="Hossain A."/>
            <person name="Karabika E."/>
            <person name="Karaffa L."/>
            <person name="Karanyi Z."/>
            <person name="Krasevec N."/>
            <person name="Kuo A."/>
            <person name="Kusch H."/>
            <person name="LaButti K."/>
            <person name="Lagendijk E.L."/>
            <person name="Lapidus A."/>
            <person name="Levasseur A."/>
            <person name="Lindquist E."/>
            <person name="Lipzen A."/>
            <person name="Logrieco A.F."/>
            <person name="MacCabe A."/>
            <person name="Maekelae M.R."/>
            <person name="Malavazi I."/>
            <person name="Melin P."/>
            <person name="Meyer V."/>
            <person name="Mielnichuk N."/>
            <person name="Miskei M."/>
            <person name="Molnar A.P."/>
            <person name="Mule G."/>
            <person name="Ngan C.Y."/>
            <person name="Orejas M."/>
            <person name="Orosz E."/>
            <person name="Ouedraogo J.P."/>
            <person name="Overkamp K.M."/>
            <person name="Park H.-S."/>
            <person name="Perrone G."/>
            <person name="Piumi F."/>
            <person name="Punt P.J."/>
            <person name="Ram A.F."/>
            <person name="Ramon A."/>
            <person name="Rauscher S."/>
            <person name="Record E."/>
            <person name="Riano-Pachon D.M."/>
            <person name="Robert V."/>
            <person name="Roehrig J."/>
            <person name="Ruller R."/>
            <person name="Salamov A."/>
            <person name="Salih N.S."/>
            <person name="Samson R.A."/>
            <person name="Sandor E."/>
            <person name="Sanguinetti M."/>
            <person name="Schuetze T."/>
            <person name="Sepcic K."/>
            <person name="Shelest E."/>
            <person name="Sherlock G."/>
            <person name="Sophianopoulou V."/>
            <person name="Squina F.M."/>
            <person name="Sun H."/>
            <person name="Susca A."/>
            <person name="Todd R.B."/>
            <person name="Tsang A."/>
            <person name="Unkles S.E."/>
            <person name="van de Wiele N."/>
            <person name="van Rossen-Uffink D."/>
            <person name="Oliveira J.V."/>
            <person name="Vesth T.C."/>
            <person name="Visser J."/>
            <person name="Yu J.-H."/>
            <person name="Zhou M."/>
            <person name="Andersen M.R."/>
            <person name="Archer D.B."/>
            <person name="Baker S.E."/>
            <person name="Benoit I."/>
            <person name="Brakhage A.A."/>
            <person name="Braus G.H."/>
            <person name="Fischer R."/>
            <person name="Frisvad J.C."/>
            <person name="Goldman G.H."/>
            <person name="Houbraken J."/>
            <person name="Oakley B."/>
            <person name="Pocsi I."/>
            <person name="Scazzocchio C."/>
            <person name="Seiboth B."/>
            <person name="vanKuyk P.A."/>
            <person name="Wortman J."/>
            <person name="Dyer P.S."/>
            <person name="Grigoriev I.V."/>
        </authorList>
    </citation>
    <scope>NUCLEOTIDE SEQUENCE [LARGE SCALE GENOMIC DNA]</scope>
    <source>
        <strain evidence="3">CBS 593.65</strain>
    </source>
</reference>
<name>A0A1L9T642_9EURO</name>
<dbReference type="Gene3D" id="1.10.8.20">
    <property type="entry name" value="N-terminal domain of phosphatidylinositol transfer protein sec14p"/>
    <property type="match status" value="1"/>
</dbReference>
<accession>A0A1L9T642</accession>
<dbReference type="EMBL" id="KV878593">
    <property type="protein sequence ID" value="OJJ54919.1"/>
    <property type="molecule type" value="Genomic_DNA"/>
</dbReference>
<evidence type="ECO:0000259" key="1">
    <source>
        <dbReference type="Pfam" id="PF03765"/>
    </source>
</evidence>
<dbReference type="AlphaFoldDB" id="A0A1L9T642"/>